<keyword evidence="1" id="KW-0378">Hydrolase</keyword>
<protein>
    <recommendedName>
        <fullName evidence="2">Peptidase A2 domain-containing protein</fullName>
    </recommendedName>
</protein>
<dbReference type="InterPro" id="IPR001995">
    <property type="entry name" value="Peptidase_A2_cat"/>
</dbReference>
<organism evidence="3 4">
    <name type="scientific">Pleurodeles waltl</name>
    <name type="common">Iberian ribbed newt</name>
    <dbReference type="NCBI Taxonomy" id="8319"/>
    <lineage>
        <taxon>Eukaryota</taxon>
        <taxon>Metazoa</taxon>
        <taxon>Chordata</taxon>
        <taxon>Craniata</taxon>
        <taxon>Vertebrata</taxon>
        <taxon>Euteleostomi</taxon>
        <taxon>Amphibia</taxon>
        <taxon>Batrachia</taxon>
        <taxon>Caudata</taxon>
        <taxon>Salamandroidea</taxon>
        <taxon>Salamandridae</taxon>
        <taxon>Pleurodelinae</taxon>
        <taxon>Pleurodeles</taxon>
    </lineage>
</organism>
<dbReference type="PROSITE" id="PS50175">
    <property type="entry name" value="ASP_PROT_RETROV"/>
    <property type="match status" value="1"/>
</dbReference>
<evidence type="ECO:0000256" key="1">
    <source>
        <dbReference type="ARBA" id="ARBA00022801"/>
    </source>
</evidence>
<name>A0AAV7TN88_PLEWA</name>
<dbReference type="InterPro" id="IPR001969">
    <property type="entry name" value="Aspartic_peptidase_AS"/>
</dbReference>
<evidence type="ECO:0000313" key="4">
    <source>
        <dbReference type="Proteomes" id="UP001066276"/>
    </source>
</evidence>
<dbReference type="SUPFAM" id="SSF50630">
    <property type="entry name" value="Acid proteases"/>
    <property type="match status" value="1"/>
</dbReference>
<dbReference type="PROSITE" id="PS00141">
    <property type="entry name" value="ASP_PROTEASE"/>
    <property type="match status" value="1"/>
</dbReference>
<dbReference type="Proteomes" id="UP001066276">
    <property type="component" value="Chromosome 3_2"/>
</dbReference>
<comment type="caution">
    <text evidence="3">The sequence shown here is derived from an EMBL/GenBank/DDBJ whole genome shotgun (WGS) entry which is preliminary data.</text>
</comment>
<reference evidence="3" key="1">
    <citation type="journal article" date="2022" name="bioRxiv">
        <title>Sequencing and chromosome-scale assembly of the giantPleurodeles waltlgenome.</title>
        <authorList>
            <person name="Brown T."/>
            <person name="Elewa A."/>
            <person name="Iarovenko S."/>
            <person name="Subramanian E."/>
            <person name="Araus A.J."/>
            <person name="Petzold A."/>
            <person name="Susuki M."/>
            <person name="Suzuki K.-i.T."/>
            <person name="Hayashi T."/>
            <person name="Toyoda A."/>
            <person name="Oliveira C."/>
            <person name="Osipova E."/>
            <person name="Leigh N.D."/>
            <person name="Simon A."/>
            <person name="Yun M.H."/>
        </authorList>
    </citation>
    <scope>NUCLEOTIDE SEQUENCE</scope>
    <source>
        <strain evidence="3">20211129_DDA</strain>
        <tissue evidence="3">Liver</tissue>
    </source>
</reference>
<proteinExistence type="predicted"/>
<dbReference type="Gene3D" id="2.40.70.10">
    <property type="entry name" value="Acid Proteases"/>
    <property type="match status" value="1"/>
</dbReference>
<gene>
    <name evidence="3" type="ORF">NDU88_002926</name>
</gene>
<dbReference type="AlphaFoldDB" id="A0AAV7TN88"/>
<dbReference type="Pfam" id="PF00077">
    <property type="entry name" value="RVP"/>
    <property type="match status" value="1"/>
</dbReference>
<dbReference type="InterPro" id="IPR018061">
    <property type="entry name" value="Retropepsins"/>
</dbReference>
<evidence type="ECO:0000313" key="3">
    <source>
        <dbReference type="EMBL" id="KAJ1177674.1"/>
    </source>
</evidence>
<dbReference type="EMBL" id="JANPWB010000006">
    <property type="protein sequence ID" value="KAJ1177674.1"/>
    <property type="molecule type" value="Genomic_DNA"/>
</dbReference>
<keyword evidence="4" id="KW-1185">Reference proteome</keyword>
<feature type="domain" description="Peptidase A2" evidence="2">
    <location>
        <begin position="166"/>
        <end position="240"/>
    </location>
</feature>
<dbReference type="GO" id="GO:0006508">
    <property type="term" value="P:proteolysis"/>
    <property type="evidence" value="ECO:0007669"/>
    <property type="project" value="InterPro"/>
</dbReference>
<accession>A0AAV7TN88</accession>
<dbReference type="GO" id="GO:0004190">
    <property type="term" value="F:aspartic-type endopeptidase activity"/>
    <property type="evidence" value="ECO:0007669"/>
    <property type="project" value="InterPro"/>
</dbReference>
<evidence type="ECO:0000259" key="2">
    <source>
        <dbReference type="PROSITE" id="PS50175"/>
    </source>
</evidence>
<sequence length="249" mass="27612">MSHVPGRGHWKREGPNVVQDGVVQQSTNTGTLQNMRGPKLRNQNPNFQNNMVQMQGLQLMQQMQMLRVQPAQMQQVQQQVPMVPRQQMQLTMAPMGQQQVMLPQQVTGQVMSQNNTVQQFPLRGEDGMNEEWLDDSSDSEECRLAASLEVDQRGPYVEGKVMGHKVSFLVDTGATRSTVRSAEVPKLLLSGRTIRVVGVANQYLTNPITDPVQVEIGNFQGLHKFVVCDSSPVSLLGRDLGGHSDPGGR</sequence>
<dbReference type="InterPro" id="IPR021109">
    <property type="entry name" value="Peptidase_aspartic_dom_sf"/>
</dbReference>